<feature type="domain" description="Histidine kinase" evidence="10">
    <location>
        <begin position="280"/>
        <end position="496"/>
    </location>
</feature>
<organism evidence="11 12">
    <name type="scientific">Sphingomonas quercus</name>
    <dbReference type="NCBI Taxonomy" id="2842451"/>
    <lineage>
        <taxon>Bacteria</taxon>
        <taxon>Pseudomonadati</taxon>
        <taxon>Pseudomonadota</taxon>
        <taxon>Alphaproteobacteria</taxon>
        <taxon>Sphingomonadales</taxon>
        <taxon>Sphingomonadaceae</taxon>
        <taxon>Sphingomonas</taxon>
    </lineage>
</organism>
<dbReference type="Pfam" id="PF00512">
    <property type="entry name" value="HisKA"/>
    <property type="match status" value="1"/>
</dbReference>
<dbReference type="SMART" id="SM00387">
    <property type="entry name" value="HATPase_c"/>
    <property type="match status" value="1"/>
</dbReference>
<evidence type="ECO:0000259" key="10">
    <source>
        <dbReference type="PROSITE" id="PS50109"/>
    </source>
</evidence>
<dbReference type="EMBL" id="JAHKRT010000005">
    <property type="protein sequence ID" value="MBU3078233.1"/>
    <property type="molecule type" value="Genomic_DNA"/>
</dbReference>
<evidence type="ECO:0000256" key="3">
    <source>
        <dbReference type="ARBA" id="ARBA00022553"/>
    </source>
</evidence>
<dbReference type="InterPro" id="IPR050428">
    <property type="entry name" value="TCS_sensor_his_kinase"/>
</dbReference>
<dbReference type="EC" id="2.7.13.3" evidence="2"/>
<comment type="caution">
    <text evidence="11">The sequence shown here is derived from an EMBL/GenBank/DDBJ whole genome shotgun (WGS) entry which is preliminary data.</text>
</comment>
<evidence type="ECO:0000313" key="12">
    <source>
        <dbReference type="Proteomes" id="UP000776276"/>
    </source>
</evidence>
<dbReference type="PROSITE" id="PS50109">
    <property type="entry name" value="HIS_KIN"/>
    <property type="match status" value="1"/>
</dbReference>
<dbReference type="PANTHER" id="PTHR45436">
    <property type="entry name" value="SENSOR HISTIDINE KINASE YKOH"/>
    <property type="match status" value="1"/>
</dbReference>
<keyword evidence="5 9" id="KW-0812">Transmembrane</keyword>
<evidence type="ECO:0000256" key="7">
    <source>
        <dbReference type="ARBA" id="ARBA00022989"/>
    </source>
</evidence>
<evidence type="ECO:0000256" key="5">
    <source>
        <dbReference type="ARBA" id="ARBA00022692"/>
    </source>
</evidence>
<name>A0ABS6BIU3_9SPHN</name>
<evidence type="ECO:0000256" key="9">
    <source>
        <dbReference type="SAM" id="Phobius"/>
    </source>
</evidence>
<accession>A0ABS6BIU3</accession>
<keyword evidence="4" id="KW-0808">Transferase</keyword>
<dbReference type="CDD" id="cd00082">
    <property type="entry name" value="HisKA"/>
    <property type="match status" value="1"/>
</dbReference>
<dbReference type="InterPro" id="IPR003594">
    <property type="entry name" value="HATPase_dom"/>
</dbReference>
<proteinExistence type="predicted"/>
<dbReference type="SMART" id="SM00388">
    <property type="entry name" value="HisKA"/>
    <property type="match status" value="1"/>
</dbReference>
<dbReference type="Proteomes" id="UP000776276">
    <property type="component" value="Unassembled WGS sequence"/>
</dbReference>
<keyword evidence="12" id="KW-1185">Reference proteome</keyword>
<keyword evidence="9" id="KW-0472">Membrane</keyword>
<keyword evidence="6 11" id="KW-0418">Kinase</keyword>
<dbReference type="InterPro" id="IPR005467">
    <property type="entry name" value="His_kinase_dom"/>
</dbReference>
<evidence type="ECO:0000256" key="1">
    <source>
        <dbReference type="ARBA" id="ARBA00000085"/>
    </source>
</evidence>
<keyword evidence="3" id="KW-0597">Phosphoprotein</keyword>
<protein>
    <recommendedName>
        <fullName evidence="2">histidine kinase</fullName>
        <ecNumber evidence="2">2.7.13.3</ecNumber>
    </recommendedName>
</protein>
<dbReference type="CDD" id="cd00075">
    <property type="entry name" value="HATPase"/>
    <property type="match status" value="1"/>
</dbReference>
<reference evidence="11 12" key="1">
    <citation type="submission" date="2021-06" db="EMBL/GenBank/DDBJ databases">
        <title>Sphingomonas sp. XMGL2, whole genome shotgun sequencing project.</title>
        <authorList>
            <person name="Zhao G."/>
            <person name="Shen L."/>
        </authorList>
    </citation>
    <scope>NUCLEOTIDE SEQUENCE [LARGE SCALE GENOMIC DNA]</scope>
    <source>
        <strain evidence="11 12">XMGL2</strain>
    </source>
</reference>
<dbReference type="Pfam" id="PF02518">
    <property type="entry name" value="HATPase_c"/>
    <property type="match status" value="1"/>
</dbReference>
<dbReference type="InterPro" id="IPR003661">
    <property type="entry name" value="HisK_dim/P_dom"/>
</dbReference>
<evidence type="ECO:0000256" key="8">
    <source>
        <dbReference type="SAM" id="Coils"/>
    </source>
</evidence>
<feature type="transmembrane region" description="Helical" evidence="9">
    <location>
        <begin position="12"/>
        <end position="36"/>
    </location>
</feature>
<dbReference type="Pfam" id="PF08521">
    <property type="entry name" value="2CSK_N"/>
    <property type="match status" value="1"/>
</dbReference>
<keyword evidence="8" id="KW-0175">Coiled coil</keyword>
<feature type="transmembrane region" description="Helical" evidence="9">
    <location>
        <begin position="190"/>
        <end position="213"/>
    </location>
</feature>
<dbReference type="InterPro" id="IPR013727">
    <property type="entry name" value="2CSK_N"/>
</dbReference>
<gene>
    <name evidence="11" type="ORF">KOF26_10170</name>
</gene>
<evidence type="ECO:0000256" key="4">
    <source>
        <dbReference type="ARBA" id="ARBA00022679"/>
    </source>
</evidence>
<comment type="catalytic activity">
    <reaction evidence="1">
        <text>ATP + protein L-histidine = ADP + protein N-phospho-L-histidine.</text>
        <dbReference type="EC" id="2.7.13.3"/>
    </reaction>
</comment>
<keyword evidence="7 9" id="KW-1133">Transmembrane helix</keyword>
<sequence>MRRMLRSLRARLTGAVMLPLAALVVIFGGIACWVIFKTASMSSDRMLIGSVRTLSVALDAEPDMRSRLVPLAVQLQQRSQPITFYSVHHGGALVAGSAALTPPPDYDPSGRVIDRHPPATFPDTYRKTRLYRGYVDPKDADTVLQAAYLWDGKLAGKSARIATEIRLLKGDRTPTIVQVADYDDDRRAYIFSQCLQVIGGGILILMIAVLLFYEAITWGLKPFSALTEQVEKARLDPPAHFRLAQSPETPREAMSFIVAFNALMARMENATESLRQFTTNASHQMRTPLAIARMHLGLLDRFGPDSPQGRTALQDISHAVQSLERLLQQLISLARTSEQAIDPAMSFDLVATATNVLDERLGHLSTFDIDLIYEQDEEGAIAVKGHPLLAAELITNLLDNAVRYNRPGGSVVIRLGRGGGRGRIEIEDDGPGIPEEHRDRVWERFYRGAAENDQVGSGLGLSIVRSLAERMGASVSLNNGANGCGLCARVEFQEAA</sequence>
<dbReference type="GO" id="GO:0016301">
    <property type="term" value="F:kinase activity"/>
    <property type="evidence" value="ECO:0007669"/>
    <property type="project" value="UniProtKB-KW"/>
</dbReference>
<evidence type="ECO:0000256" key="2">
    <source>
        <dbReference type="ARBA" id="ARBA00012438"/>
    </source>
</evidence>
<dbReference type="PANTHER" id="PTHR45436:SF5">
    <property type="entry name" value="SENSOR HISTIDINE KINASE TRCS"/>
    <property type="match status" value="1"/>
</dbReference>
<feature type="coiled-coil region" evidence="8">
    <location>
        <begin position="313"/>
        <end position="340"/>
    </location>
</feature>
<evidence type="ECO:0000256" key="6">
    <source>
        <dbReference type="ARBA" id="ARBA00022777"/>
    </source>
</evidence>
<evidence type="ECO:0000313" key="11">
    <source>
        <dbReference type="EMBL" id="MBU3078233.1"/>
    </source>
</evidence>
<dbReference type="PROSITE" id="PS51257">
    <property type="entry name" value="PROKAR_LIPOPROTEIN"/>
    <property type="match status" value="1"/>
</dbReference>